<name>A0ABS7BUX6_9BACL</name>
<keyword evidence="2" id="KW-1185">Reference proteome</keyword>
<evidence type="ECO:0000313" key="1">
    <source>
        <dbReference type="EMBL" id="MBW7452453.1"/>
    </source>
</evidence>
<protein>
    <submittedName>
        <fullName evidence="1">Uncharacterized protein</fullName>
    </submittedName>
</protein>
<evidence type="ECO:0000313" key="2">
    <source>
        <dbReference type="Proteomes" id="UP001519887"/>
    </source>
</evidence>
<organism evidence="1 2">
    <name type="scientific">Paenibacillus sepulcri</name>
    <dbReference type="NCBI Taxonomy" id="359917"/>
    <lineage>
        <taxon>Bacteria</taxon>
        <taxon>Bacillati</taxon>
        <taxon>Bacillota</taxon>
        <taxon>Bacilli</taxon>
        <taxon>Bacillales</taxon>
        <taxon>Paenibacillaceae</taxon>
        <taxon>Paenibacillus</taxon>
    </lineage>
</organism>
<sequence length="87" mass="9766">MTTMKSSQEIMDELEKSKGKYRSIVQAGIAKWVKDFQEGSIKINSVDDLKKLIEMDIQILKDDLVQLKHNESVPRKGTRKGGGGSET</sequence>
<accession>A0ABS7BUX6</accession>
<dbReference type="Proteomes" id="UP001519887">
    <property type="component" value="Unassembled WGS sequence"/>
</dbReference>
<gene>
    <name evidence="1" type="ORF">K0U00_00165</name>
</gene>
<dbReference type="EMBL" id="JAHZIK010000001">
    <property type="protein sequence ID" value="MBW7452453.1"/>
    <property type="molecule type" value="Genomic_DNA"/>
</dbReference>
<comment type="caution">
    <text evidence="1">The sequence shown here is derived from an EMBL/GenBank/DDBJ whole genome shotgun (WGS) entry which is preliminary data.</text>
</comment>
<reference evidence="1 2" key="1">
    <citation type="submission" date="2021-07" db="EMBL/GenBank/DDBJ databases">
        <title>Paenibacillus radiodurans sp. nov., isolated from the southeastern edge of Tengger Desert.</title>
        <authorList>
            <person name="Zhang G."/>
        </authorList>
    </citation>
    <scope>NUCLEOTIDE SEQUENCE [LARGE SCALE GENOMIC DNA]</scope>
    <source>
        <strain evidence="1 2">CCM 7311</strain>
    </source>
</reference>
<proteinExistence type="predicted"/>